<dbReference type="InterPro" id="IPR017861">
    <property type="entry name" value="KAE1/TsaD"/>
</dbReference>
<dbReference type="PRINTS" id="PR00789">
    <property type="entry name" value="OSIALOPTASE"/>
</dbReference>
<comment type="cofactor">
    <cofactor evidence="7">
        <name>a divalent metal cation</name>
        <dbReference type="ChEBI" id="CHEBI:60240"/>
    </cofactor>
    <text evidence="7">Binds 1 divalent metal cation per subunit.</text>
</comment>
<dbReference type="Proteomes" id="UP001222932">
    <property type="component" value="Unassembled WGS sequence"/>
</dbReference>
<evidence type="ECO:0000256" key="1">
    <source>
        <dbReference type="ARBA" id="ARBA00012156"/>
    </source>
</evidence>
<evidence type="ECO:0000313" key="10">
    <source>
        <dbReference type="Proteomes" id="UP001222932"/>
    </source>
</evidence>
<comment type="similarity">
    <text evidence="7">Belongs to the KAE1 / TsaD family.</text>
</comment>
<evidence type="ECO:0000256" key="6">
    <source>
        <dbReference type="ARBA" id="ARBA00048117"/>
    </source>
</evidence>
<reference evidence="9" key="2">
    <citation type="submission" date="2023-06" db="EMBL/GenBank/DDBJ databases">
        <authorList>
            <person name="Kobayashi Y."/>
            <person name="Kayamori A."/>
            <person name="Aoki K."/>
            <person name="Shiwa Y."/>
            <person name="Fujita N."/>
            <person name="Sugita T."/>
            <person name="Iwasaki W."/>
            <person name="Tanaka N."/>
            <person name="Takashima M."/>
        </authorList>
    </citation>
    <scope>NUCLEOTIDE SEQUENCE</scope>
    <source>
        <strain evidence="9">HIS016</strain>
    </source>
</reference>
<evidence type="ECO:0000256" key="7">
    <source>
        <dbReference type="HAMAP-Rule" id="MF_03179"/>
    </source>
</evidence>
<accession>A0AAD3YFB2</accession>
<dbReference type="EMBL" id="BTCM01000009">
    <property type="protein sequence ID" value="GMK59797.1"/>
    <property type="molecule type" value="Genomic_DNA"/>
</dbReference>
<dbReference type="CDD" id="cd24134">
    <property type="entry name" value="ASKHA_NBD_OSGEPL1_QRI7_euk"/>
    <property type="match status" value="1"/>
</dbReference>
<comment type="subcellular location">
    <subcellularLocation>
        <location evidence="7">Mitochondrion</location>
    </subcellularLocation>
</comment>
<keyword evidence="4 7" id="KW-0479">Metal-binding</keyword>
<gene>
    <name evidence="9" type="primary">QRI7</name>
    <name evidence="9" type="ORF">CspeluHIS016_0900140</name>
</gene>
<keyword evidence="5 7" id="KW-0012">Acyltransferase</keyword>
<dbReference type="InterPro" id="IPR000905">
    <property type="entry name" value="Gcp-like_dom"/>
</dbReference>
<dbReference type="PANTHER" id="PTHR11735">
    <property type="entry name" value="TRNA N6-ADENOSINE THREONYLCARBAMOYLTRANSFERASE"/>
    <property type="match status" value="1"/>
</dbReference>
<dbReference type="InterPro" id="IPR043129">
    <property type="entry name" value="ATPase_NBD"/>
</dbReference>
<dbReference type="PANTHER" id="PTHR11735:SF6">
    <property type="entry name" value="TRNA N6-ADENOSINE THREONYLCARBAMOYLTRANSFERASE, MITOCHONDRIAL"/>
    <property type="match status" value="1"/>
</dbReference>
<organism evidence="9 10">
    <name type="scientific">Cutaneotrichosporon spelunceum</name>
    <dbReference type="NCBI Taxonomy" id="1672016"/>
    <lineage>
        <taxon>Eukaryota</taxon>
        <taxon>Fungi</taxon>
        <taxon>Dikarya</taxon>
        <taxon>Basidiomycota</taxon>
        <taxon>Agaricomycotina</taxon>
        <taxon>Tremellomycetes</taxon>
        <taxon>Trichosporonales</taxon>
        <taxon>Trichosporonaceae</taxon>
        <taxon>Cutaneotrichosporon</taxon>
    </lineage>
</organism>
<dbReference type="EC" id="2.3.1.234" evidence="1"/>
<evidence type="ECO:0000256" key="2">
    <source>
        <dbReference type="ARBA" id="ARBA00022679"/>
    </source>
</evidence>
<dbReference type="Gene3D" id="3.30.420.40">
    <property type="match status" value="2"/>
</dbReference>
<dbReference type="SUPFAM" id="SSF53067">
    <property type="entry name" value="Actin-like ATPase domain"/>
    <property type="match status" value="1"/>
</dbReference>
<keyword evidence="3 7" id="KW-0819">tRNA processing</keyword>
<comment type="subunit">
    <text evidence="7">Homodimer.</text>
</comment>
<dbReference type="InterPro" id="IPR022450">
    <property type="entry name" value="TsaD"/>
</dbReference>
<sequence length="393" mass="42236">MFVRSIPWAAQARRSRAIHSTAHAQRVLRVLGLESSADDACAAVVTSNRKILSSVVCKQHDINRQYGGIHPIAAHEAHLRDMPRAISQALSEANVRVDDLDAIAYTRGPGMFGCLTVCTTSARALAASSGKPLVGVHHMQAHALTALLTEEKAPGFPFFTLLVSGGHTQLVLAESMSKYRIVMTTVDNAVGDAFDKVARLLCLPPSSTSGLGPVLEEYAARPPLPPYDDAPLRLPLPLEGRNKDTLAFSFSGLLSATERLAKKEAGVEMSEAVQRAVARAFQTAAVTHLADKVRLAIDTLGFPVKGLVVSGGVGSNKYLREQMKAMCDGIPSGPIPAYYPPIALCTDNAAMIAWTAILRLQDGLVGEPFDLPIRKKWSLEDLYDDVPASCYRS</sequence>
<dbReference type="GO" id="GO:0046872">
    <property type="term" value="F:metal ion binding"/>
    <property type="evidence" value="ECO:0007669"/>
    <property type="project" value="UniProtKB-KW"/>
</dbReference>
<dbReference type="Pfam" id="PF00814">
    <property type="entry name" value="TsaD"/>
    <property type="match status" value="1"/>
</dbReference>
<evidence type="ECO:0000256" key="4">
    <source>
        <dbReference type="ARBA" id="ARBA00022723"/>
    </source>
</evidence>
<dbReference type="GO" id="GO:0005739">
    <property type="term" value="C:mitochondrion"/>
    <property type="evidence" value="ECO:0007669"/>
    <property type="project" value="UniProtKB-SubCell"/>
</dbReference>
<evidence type="ECO:0000259" key="8">
    <source>
        <dbReference type="Pfam" id="PF00814"/>
    </source>
</evidence>
<feature type="domain" description="Gcp-like" evidence="8">
    <location>
        <begin position="50"/>
        <end position="354"/>
    </location>
</feature>
<proteinExistence type="inferred from homology"/>
<evidence type="ECO:0000313" key="9">
    <source>
        <dbReference type="EMBL" id="GMK59797.1"/>
    </source>
</evidence>
<evidence type="ECO:0000256" key="5">
    <source>
        <dbReference type="ARBA" id="ARBA00023315"/>
    </source>
</evidence>
<comment type="function">
    <text evidence="7">Required for the formation of a threonylcarbamoyl group on adenosine at position 37 (t(6)A37) in mitochondrial tRNAs that read codons beginning with adenine. Probably involved in the transfer of the threonylcarbamoyl moiety of threonylcarbamoyl-AMP (TC-AMP) to the N6 group of A37. Involved in mitochondrial genome maintenance.</text>
</comment>
<dbReference type="GO" id="GO:0072670">
    <property type="term" value="P:mitochondrial tRNA threonylcarbamoyladenosine modification"/>
    <property type="evidence" value="ECO:0007669"/>
    <property type="project" value="TreeGrafter"/>
</dbReference>
<name>A0AAD3YFB2_9TREE</name>
<dbReference type="GO" id="GO:0061711">
    <property type="term" value="F:tRNA N(6)-L-threonylcarbamoyladenine synthase activity"/>
    <property type="evidence" value="ECO:0007669"/>
    <property type="project" value="UniProtKB-EC"/>
</dbReference>
<dbReference type="NCBIfam" id="TIGR00329">
    <property type="entry name" value="gcp_kae1"/>
    <property type="match status" value="1"/>
</dbReference>
<protein>
    <recommendedName>
        <fullName evidence="1">N(6)-L-threonylcarbamoyladenine synthase</fullName>
        <ecNumber evidence="1">2.3.1.234</ecNumber>
    </recommendedName>
</protein>
<keyword evidence="7" id="KW-0496">Mitochondrion</keyword>
<keyword evidence="2 7" id="KW-0808">Transferase</keyword>
<evidence type="ECO:0000256" key="3">
    <source>
        <dbReference type="ARBA" id="ARBA00022694"/>
    </source>
</evidence>
<keyword evidence="10" id="KW-1185">Reference proteome</keyword>
<dbReference type="AlphaFoldDB" id="A0AAD3YFB2"/>
<comment type="caution">
    <text evidence="9">The sequence shown here is derived from an EMBL/GenBank/DDBJ whole genome shotgun (WGS) entry which is preliminary data.</text>
</comment>
<reference evidence="9" key="1">
    <citation type="journal article" date="2023" name="BMC Genomics">
        <title>Chromosome-level genome assemblies of Cutaneotrichosporon spp. (Trichosporonales, Basidiomycota) reveal imbalanced evolution between nucleotide sequences and chromosome synteny.</title>
        <authorList>
            <person name="Kobayashi Y."/>
            <person name="Kayamori A."/>
            <person name="Aoki K."/>
            <person name="Shiwa Y."/>
            <person name="Matsutani M."/>
            <person name="Fujita N."/>
            <person name="Sugita T."/>
            <person name="Iwasaki W."/>
            <person name="Tanaka N."/>
            <person name="Takashima M."/>
        </authorList>
    </citation>
    <scope>NUCLEOTIDE SEQUENCE</scope>
    <source>
        <strain evidence="9">HIS016</strain>
    </source>
</reference>
<dbReference type="HAMAP" id="MF_01445">
    <property type="entry name" value="TsaD"/>
    <property type="match status" value="1"/>
</dbReference>
<comment type="catalytic activity">
    <reaction evidence="6 7">
        <text>L-threonylcarbamoyladenylate + adenosine(37) in tRNA = N(6)-L-threonylcarbamoyladenosine(37) in tRNA + AMP + H(+)</text>
        <dbReference type="Rhea" id="RHEA:37059"/>
        <dbReference type="Rhea" id="RHEA-COMP:10162"/>
        <dbReference type="Rhea" id="RHEA-COMP:10163"/>
        <dbReference type="ChEBI" id="CHEBI:15378"/>
        <dbReference type="ChEBI" id="CHEBI:73682"/>
        <dbReference type="ChEBI" id="CHEBI:74411"/>
        <dbReference type="ChEBI" id="CHEBI:74418"/>
        <dbReference type="ChEBI" id="CHEBI:456215"/>
        <dbReference type="EC" id="2.3.1.234"/>
    </reaction>
</comment>